<gene>
    <name evidence="1" type="ORF">EZS27_027011</name>
</gene>
<sequence length="44" mass="5491">MRKKTAKMKKEDFTYEIEKHEKFFYSQLSEREKRLYTGLEAMKI</sequence>
<reference evidence="1" key="1">
    <citation type="submission" date="2019-03" db="EMBL/GenBank/DDBJ databases">
        <title>Single cell metagenomics reveals metabolic interactions within the superorganism composed of flagellate Streblomastix strix and complex community of Bacteroidetes bacteria on its surface.</title>
        <authorList>
            <person name="Treitli S.C."/>
            <person name="Kolisko M."/>
            <person name="Husnik F."/>
            <person name="Keeling P."/>
            <person name="Hampl V."/>
        </authorList>
    </citation>
    <scope>NUCLEOTIDE SEQUENCE</scope>
    <source>
        <strain evidence="1">STM</strain>
    </source>
</reference>
<feature type="non-terminal residue" evidence="1">
    <location>
        <position position="44"/>
    </location>
</feature>
<protein>
    <submittedName>
        <fullName evidence="1">Uncharacterized protein</fullName>
    </submittedName>
</protein>
<evidence type="ECO:0000313" key="1">
    <source>
        <dbReference type="EMBL" id="KAA6323555.1"/>
    </source>
</evidence>
<comment type="caution">
    <text evidence="1">The sequence shown here is derived from an EMBL/GenBank/DDBJ whole genome shotgun (WGS) entry which is preliminary data.</text>
</comment>
<accession>A0A5J4QQI7</accession>
<dbReference type="AlphaFoldDB" id="A0A5J4QQI7"/>
<proteinExistence type="predicted"/>
<name>A0A5J4QQI7_9ZZZZ</name>
<organism evidence="1">
    <name type="scientific">termite gut metagenome</name>
    <dbReference type="NCBI Taxonomy" id="433724"/>
    <lineage>
        <taxon>unclassified sequences</taxon>
        <taxon>metagenomes</taxon>
        <taxon>organismal metagenomes</taxon>
    </lineage>
</organism>
<dbReference type="EMBL" id="SNRY01002775">
    <property type="protein sequence ID" value="KAA6323555.1"/>
    <property type="molecule type" value="Genomic_DNA"/>
</dbReference>